<sequence length="609" mass="66811">MFSYLSKYRAAAFVAILLMFFELIVELLQPYLIAKIIDEGIVPNRSDVVMFWGGLMLACSLIAFVIGILSSFYAAHVSQSFGFDLRQSLYSKVQDFTFPQFGRFQVSSLITRLTNDVQQLQNTVFMGLRVMLRAPLFVFGSVIMSLLVNPSVALWFIIGLPFLCLFLAWVLKRGESLFSAVQSRLDKVNGVIQQNLIGMRLIRVFVRMRHEGAKFDQASGELTNRTIVALRFTELTMPIILLVMNTCIILVLWFGKIGVDAGAASMGEIVAIVNYATRTTGALSLMSMIVVAFSRGRASAQRISEVELAANDTEQDASKAADHSSDEAASNAAKASGDISANSQNREARANNENDYGTTRPLKGAVEFRQVGFRYPDSDVNVLSDISFSARAGETLAIMGSTGSGKTSLLGLIPRLYEADEGAVLVDGIDNRKMELETLRRQIGYVPQEIMLFSGTVAENISWGKRDASLDEIKDAAKRAQIHETIMKLPLQYDTVIGQKGVNLSGGQKQRLSIARALVRKPAILLLDDCTSALDVRTESALLAELKDLSCTILLVTQKISSTANADTILLMDDGRLLASGSHHELMQNSLLYQRIYESQYGKAGVGNA</sequence>
<dbReference type="GO" id="GO:0005886">
    <property type="term" value="C:plasma membrane"/>
    <property type="evidence" value="ECO:0007669"/>
    <property type="project" value="UniProtKB-SubCell"/>
</dbReference>
<keyword evidence="3" id="KW-1003">Cell membrane</keyword>
<dbReference type="SUPFAM" id="SSF90123">
    <property type="entry name" value="ABC transporter transmembrane region"/>
    <property type="match status" value="1"/>
</dbReference>
<dbReference type="InterPro" id="IPR036640">
    <property type="entry name" value="ABC1_TM_sf"/>
</dbReference>
<dbReference type="PROSITE" id="PS00211">
    <property type="entry name" value="ABC_TRANSPORTER_1"/>
    <property type="match status" value="1"/>
</dbReference>
<keyword evidence="4 10" id="KW-0812">Transmembrane</keyword>
<keyword evidence="2" id="KW-0813">Transport</keyword>
<dbReference type="CDD" id="cd18548">
    <property type="entry name" value="ABC_6TM_Tm287_like"/>
    <property type="match status" value="1"/>
</dbReference>
<evidence type="ECO:0000256" key="3">
    <source>
        <dbReference type="ARBA" id="ARBA00022475"/>
    </source>
</evidence>
<feature type="domain" description="ABC transporter" evidence="11">
    <location>
        <begin position="366"/>
        <end position="599"/>
    </location>
</feature>
<feature type="domain" description="ABC transmembrane type-1" evidence="12">
    <location>
        <begin position="13"/>
        <end position="295"/>
    </location>
</feature>
<dbReference type="InterPro" id="IPR011527">
    <property type="entry name" value="ABC1_TM_dom"/>
</dbReference>
<keyword evidence="14" id="KW-1185">Reference proteome</keyword>
<proteinExistence type="predicted"/>
<feature type="transmembrane region" description="Helical" evidence="10">
    <location>
        <begin position="130"/>
        <end position="147"/>
    </location>
</feature>
<name>A0A1A5YFW8_9BACL</name>
<evidence type="ECO:0000313" key="13">
    <source>
        <dbReference type="EMBL" id="OBR64474.1"/>
    </source>
</evidence>
<dbReference type="EMBL" id="LYPA01000065">
    <property type="protein sequence ID" value="OBR64474.1"/>
    <property type="molecule type" value="Genomic_DNA"/>
</dbReference>
<evidence type="ECO:0000256" key="6">
    <source>
        <dbReference type="ARBA" id="ARBA00022840"/>
    </source>
</evidence>
<dbReference type="InterPro" id="IPR017871">
    <property type="entry name" value="ABC_transporter-like_CS"/>
</dbReference>
<gene>
    <name evidence="13" type="ORF">A7K91_13355</name>
</gene>
<dbReference type="PROSITE" id="PS50929">
    <property type="entry name" value="ABC_TM1F"/>
    <property type="match status" value="1"/>
</dbReference>
<feature type="transmembrane region" description="Helical" evidence="10">
    <location>
        <begin position="275"/>
        <end position="293"/>
    </location>
</feature>
<comment type="subcellular location">
    <subcellularLocation>
        <location evidence="1">Cell membrane</location>
        <topology evidence="1">Multi-pass membrane protein</topology>
    </subcellularLocation>
</comment>
<dbReference type="PANTHER" id="PTHR43394">
    <property type="entry name" value="ATP-DEPENDENT PERMEASE MDL1, MITOCHONDRIAL"/>
    <property type="match status" value="1"/>
</dbReference>
<dbReference type="SMART" id="SM00382">
    <property type="entry name" value="AAA"/>
    <property type="match status" value="1"/>
</dbReference>
<evidence type="ECO:0000256" key="10">
    <source>
        <dbReference type="SAM" id="Phobius"/>
    </source>
</evidence>
<dbReference type="PROSITE" id="PS50893">
    <property type="entry name" value="ABC_TRANSPORTER_2"/>
    <property type="match status" value="1"/>
</dbReference>
<evidence type="ECO:0000256" key="9">
    <source>
        <dbReference type="SAM" id="MobiDB-lite"/>
    </source>
</evidence>
<evidence type="ECO:0000256" key="4">
    <source>
        <dbReference type="ARBA" id="ARBA00022692"/>
    </source>
</evidence>
<dbReference type="Gene3D" id="1.20.1560.10">
    <property type="entry name" value="ABC transporter type 1, transmembrane domain"/>
    <property type="match status" value="2"/>
</dbReference>
<evidence type="ECO:0000313" key="14">
    <source>
        <dbReference type="Proteomes" id="UP000092024"/>
    </source>
</evidence>
<dbReference type="STRING" id="1844972.A7K91_13355"/>
<dbReference type="GO" id="GO:0016887">
    <property type="term" value="F:ATP hydrolysis activity"/>
    <property type="evidence" value="ECO:0007669"/>
    <property type="project" value="InterPro"/>
</dbReference>
<dbReference type="FunFam" id="3.40.50.300:FF:000221">
    <property type="entry name" value="Multidrug ABC transporter ATP-binding protein"/>
    <property type="match status" value="1"/>
</dbReference>
<dbReference type="AlphaFoldDB" id="A0A1A5YFW8"/>
<evidence type="ECO:0000256" key="7">
    <source>
        <dbReference type="ARBA" id="ARBA00022989"/>
    </source>
</evidence>
<keyword evidence="8 10" id="KW-0472">Membrane</keyword>
<dbReference type="Proteomes" id="UP000092024">
    <property type="component" value="Unassembled WGS sequence"/>
</dbReference>
<feature type="transmembrane region" description="Helical" evidence="10">
    <location>
        <begin position="235"/>
        <end position="255"/>
    </location>
</feature>
<feature type="transmembrane region" description="Helical" evidence="10">
    <location>
        <begin position="12"/>
        <end position="37"/>
    </location>
</feature>
<dbReference type="Pfam" id="PF00005">
    <property type="entry name" value="ABC_tran"/>
    <property type="match status" value="1"/>
</dbReference>
<protein>
    <submittedName>
        <fullName evidence="13">ABC transporter ATP-binding protein</fullName>
    </submittedName>
</protein>
<feature type="compositionally biased region" description="Basic and acidic residues" evidence="9">
    <location>
        <begin position="316"/>
        <end position="326"/>
    </location>
</feature>
<feature type="transmembrane region" description="Helical" evidence="10">
    <location>
        <begin position="153"/>
        <end position="171"/>
    </location>
</feature>
<keyword evidence="6 13" id="KW-0067">ATP-binding</keyword>
<dbReference type="Gene3D" id="3.40.50.300">
    <property type="entry name" value="P-loop containing nucleotide triphosphate hydrolases"/>
    <property type="match status" value="1"/>
</dbReference>
<dbReference type="SUPFAM" id="SSF52540">
    <property type="entry name" value="P-loop containing nucleoside triphosphate hydrolases"/>
    <property type="match status" value="1"/>
</dbReference>
<dbReference type="InterPro" id="IPR003439">
    <property type="entry name" value="ABC_transporter-like_ATP-bd"/>
</dbReference>
<keyword evidence="5" id="KW-0547">Nucleotide-binding</keyword>
<evidence type="ECO:0000256" key="5">
    <source>
        <dbReference type="ARBA" id="ARBA00022741"/>
    </source>
</evidence>
<evidence type="ECO:0000259" key="11">
    <source>
        <dbReference type="PROSITE" id="PS50893"/>
    </source>
</evidence>
<accession>A0A1A5YFW8</accession>
<keyword evidence="7 10" id="KW-1133">Transmembrane helix</keyword>
<evidence type="ECO:0000259" key="12">
    <source>
        <dbReference type="PROSITE" id="PS50929"/>
    </source>
</evidence>
<evidence type="ECO:0000256" key="1">
    <source>
        <dbReference type="ARBA" id="ARBA00004651"/>
    </source>
</evidence>
<dbReference type="InterPro" id="IPR027417">
    <property type="entry name" value="P-loop_NTPase"/>
</dbReference>
<dbReference type="InterPro" id="IPR039421">
    <property type="entry name" value="Type_1_exporter"/>
</dbReference>
<dbReference type="GO" id="GO:0015421">
    <property type="term" value="F:ABC-type oligopeptide transporter activity"/>
    <property type="evidence" value="ECO:0007669"/>
    <property type="project" value="TreeGrafter"/>
</dbReference>
<dbReference type="GO" id="GO:0005524">
    <property type="term" value="F:ATP binding"/>
    <property type="evidence" value="ECO:0007669"/>
    <property type="project" value="UniProtKB-KW"/>
</dbReference>
<reference evidence="13 14" key="1">
    <citation type="submission" date="2016-05" db="EMBL/GenBank/DDBJ databases">
        <title>Paenibacillus oryzae. sp. nov., isolated from the rice root.</title>
        <authorList>
            <person name="Zhang J."/>
            <person name="Zhang X."/>
        </authorList>
    </citation>
    <scope>NUCLEOTIDE SEQUENCE [LARGE SCALE GENOMIC DNA]</scope>
    <source>
        <strain evidence="13 14">1DrF-4</strain>
    </source>
</reference>
<feature type="region of interest" description="Disordered" evidence="9">
    <location>
        <begin position="309"/>
        <end position="361"/>
    </location>
</feature>
<feature type="transmembrane region" description="Helical" evidence="10">
    <location>
        <begin position="49"/>
        <end position="75"/>
    </location>
</feature>
<evidence type="ECO:0000256" key="2">
    <source>
        <dbReference type="ARBA" id="ARBA00022448"/>
    </source>
</evidence>
<dbReference type="InterPro" id="IPR003593">
    <property type="entry name" value="AAA+_ATPase"/>
</dbReference>
<evidence type="ECO:0000256" key="8">
    <source>
        <dbReference type="ARBA" id="ARBA00023136"/>
    </source>
</evidence>
<dbReference type="Pfam" id="PF00664">
    <property type="entry name" value="ABC_membrane"/>
    <property type="match status" value="1"/>
</dbReference>
<comment type="caution">
    <text evidence="13">The sequence shown here is derived from an EMBL/GenBank/DDBJ whole genome shotgun (WGS) entry which is preliminary data.</text>
</comment>
<dbReference type="PANTHER" id="PTHR43394:SF1">
    <property type="entry name" value="ATP-BINDING CASSETTE SUB-FAMILY B MEMBER 10, MITOCHONDRIAL"/>
    <property type="match status" value="1"/>
</dbReference>
<organism evidence="13 14">
    <name type="scientific">Paenibacillus oryzae</name>
    <dbReference type="NCBI Taxonomy" id="1844972"/>
    <lineage>
        <taxon>Bacteria</taxon>
        <taxon>Bacillati</taxon>
        <taxon>Bacillota</taxon>
        <taxon>Bacilli</taxon>
        <taxon>Bacillales</taxon>
        <taxon>Paenibacillaceae</taxon>
        <taxon>Paenibacillus</taxon>
    </lineage>
</organism>